<keyword evidence="1" id="KW-0093">Biotin biosynthesis</keyword>
<dbReference type="CDD" id="cd03109">
    <property type="entry name" value="DTBS"/>
    <property type="match status" value="1"/>
</dbReference>
<feature type="binding site" evidence="1">
    <location>
        <position position="114"/>
    </location>
    <ligand>
        <name>Mg(2+)</name>
        <dbReference type="ChEBI" id="CHEBI:18420"/>
    </ligand>
</feature>
<dbReference type="UniPathway" id="UPA00078">
    <property type="reaction ID" value="UER00161"/>
</dbReference>
<feature type="binding site" evidence="1">
    <location>
        <begin position="174"/>
        <end position="175"/>
    </location>
    <ligand>
        <name>ATP</name>
        <dbReference type="ChEBI" id="CHEBI:30616"/>
    </ligand>
</feature>
<gene>
    <name evidence="1 2" type="primary">bioD</name>
</gene>
<dbReference type="PIRSF" id="PIRSF006755">
    <property type="entry name" value="DTB_synth"/>
    <property type="match status" value="1"/>
</dbReference>
<comment type="pathway">
    <text evidence="1">Cofactor biosynthesis; biotin biosynthesis; biotin from 7,8-diaminononanoate: step 1/2.</text>
</comment>
<dbReference type="GO" id="GO:0009102">
    <property type="term" value="P:biotin biosynthetic process"/>
    <property type="evidence" value="ECO:0007669"/>
    <property type="project" value="UniProtKB-UniRule"/>
</dbReference>
<dbReference type="AlphaFoldDB" id="A0A075HTM2"/>
<feature type="binding site" evidence="1">
    <location>
        <position position="16"/>
    </location>
    <ligand>
        <name>Mg(2+)</name>
        <dbReference type="ChEBI" id="CHEBI:18420"/>
    </ligand>
</feature>
<comment type="function">
    <text evidence="1">Catalyzes a mechanistically unusual reaction, the ATP-dependent insertion of CO2 between the N7 and N8 nitrogen atoms of 7,8-diaminopelargonic acid (DAPA, also called 7,8-diammoniononanoate) to form a ureido ring.</text>
</comment>
<organism evidence="2">
    <name type="scientific">uncultured marine thaumarchaeote KM3_76_D06</name>
    <dbReference type="NCBI Taxonomy" id="1456284"/>
    <lineage>
        <taxon>Archaea</taxon>
        <taxon>Nitrososphaerota</taxon>
        <taxon>environmental samples</taxon>
    </lineage>
</organism>
<evidence type="ECO:0000313" key="2">
    <source>
        <dbReference type="EMBL" id="AIF17218.1"/>
    </source>
</evidence>
<comment type="subunit">
    <text evidence="1">Homodimer.</text>
</comment>
<comment type="similarity">
    <text evidence="1">Belongs to the dethiobiotin synthetase family.</text>
</comment>
<comment type="catalytic activity">
    <reaction evidence="1">
        <text>(7R,8S)-7,8-diammoniononanoate + CO2 + ATP = (4R,5S)-dethiobiotin + ADP + phosphate + 3 H(+)</text>
        <dbReference type="Rhea" id="RHEA:15805"/>
        <dbReference type="ChEBI" id="CHEBI:15378"/>
        <dbReference type="ChEBI" id="CHEBI:16526"/>
        <dbReference type="ChEBI" id="CHEBI:30616"/>
        <dbReference type="ChEBI" id="CHEBI:43474"/>
        <dbReference type="ChEBI" id="CHEBI:149469"/>
        <dbReference type="ChEBI" id="CHEBI:149473"/>
        <dbReference type="ChEBI" id="CHEBI:456216"/>
        <dbReference type="EC" id="6.3.3.3"/>
    </reaction>
</comment>
<dbReference type="NCBIfam" id="TIGR00347">
    <property type="entry name" value="bioD"/>
    <property type="match status" value="1"/>
</dbReference>
<protein>
    <recommendedName>
        <fullName evidence="1">ATP-dependent dethiobiotin synthetase BioD</fullName>
        <ecNumber evidence="1">6.3.3.3</ecNumber>
    </recommendedName>
    <alternativeName>
        <fullName evidence="1">DTB synthetase</fullName>
        <shortName evidence="1">DTBS</shortName>
    </alternativeName>
    <alternativeName>
        <fullName evidence="1">Dethiobiotin synthase</fullName>
    </alternativeName>
</protein>
<dbReference type="GO" id="GO:0000287">
    <property type="term" value="F:magnesium ion binding"/>
    <property type="evidence" value="ECO:0007669"/>
    <property type="project" value="UniProtKB-UniRule"/>
</dbReference>
<name>A0A075HTM2_9ARCH</name>
<feature type="binding site" evidence="1">
    <location>
        <position position="53"/>
    </location>
    <ligand>
        <name>ATP</name>
        <dbReference type="ChEBI" id="CHEBI:30616"/>
    </ligand>
</feature>
<evidence type="ECO:0000256" key="1">
    <source>
        <dbReference type="HAMAP-Rule" id="MF_00336"/>
    </source>
</evidence>
<reference evidence="2" key="1">
    <citation type="journal article" date="2014" name="Genome Biol. Evol.">
        <title>Pangenome evidence for extensive interdomain horizontal transfer affecting lineage core and shell genes in uncultured planktonic thaumarchaeota and euryarchaeota.</title>
        <authorList>
            <person name="Deschamps P."/>
            <person name="Zivanovic Y."/>
            <person name="Moreira D."/>
            <person name="Rodriguez-Valera F."/>
            <person name="Lopez-Garcia P."/>
        </authorList>
    </citation>
    <scope>NUCLEOTIDE SEQUENCE</scope>
</reference>
<comment type="cofactor">
    <cofactor evidence="1">
        <name>Mg(2+)</name>
        <dbReference type="ChEBI" id="CHEBI:18420"/>
    </cofactor>
</comment>
<feature type="binding site" evidence="1">
    <location>
        <begin position="203"/>
        <end position="205"/>
    </location>
    <ligand>
        <name>ATP</name>
        <dbReference type="ChEBI" id="CHEBI:30616"/>
    </ligand>
</feature>
<comment type="subcellular location">
    <subcellularLocation>
        <location evidence="1">Cytoplasm</location>
    </subcellularLocation>
</comment>
<dbReference type="HAMAP" id="MF_00336">
    <property type="entry name" value="BioD"/>
    <property type="match status" value="1"/>
</dbReference>
<dbReference type="PANTHER" id="PTHR43210:SF5">
    <property type="entry name" value="DETHIOBIOTIN SYNTHETASE"/>
    <property type="match status" value="1"/>
</dbReference>
<feature type="binding site" evidence="1">
    <location>
        <begin position="114"/>
        <end position="117"/>
    </location>
    <ligand>
        <name>ATP</name>
        <dbReference type="ChEBI" id="CHEBI:30616"/>
    </ligand>
</feature>
<proteinExistence type="inferred from homology"/>
<keyword evidence="1" id="KW-0067">ATP-binding</keyword>
<accession>A0A075HTM2</accession>
<keyword evidence="1" id="KW-0963">Cytoplasm</keyword>
<dbReference type="Pfam" id="PF13500">
    <property type="entry name" value="AAA_26"/>
    <property type="match status" value="1"/>
</dbReference>
<keyword evidence="1" id="KW-0479">Metal-binding</keyword>
<dbReference type="EMBL" id="KF901075">
    <property type="protein sequence ID" value="AIF17218.1"/>
    <property type="molecule type" value="Genomic_DNA"/>
</dbReference>
<dbReference type="SUPFAM" id="SSF52540">
    <property type="entry name" value="P-loop containing nucleoside triphosphate hydrolases"/>
    <property type="match status" value="1"/>
</dbReference>
<dbReference type="GO" id="GO:0005524">
    <property type="term" value="F:ATP binding"/>
    <property type="evidence" value="ECO:0007669"/>
    <property type="project" value="UniProtKB-UniRule"/>
</dbReference>
<feature type="active site" evidence="1">
    <location>
        <position position="37"/>
    </location>
</feature>
<dbReference type="PANTHER" id="PTHR43210">
    <property type="entry name" value="DETHIOBIOTIN SYNTHETASE"/>
    <property type="match status" value="1"/>
</dbReference>
<dbReference type="InterPro" id="IPR027417">
    <property type="entry name" value="P-loop_NTPase"/>
</dbReference>
<dbReference type="Gene3D" id="3.40.50.300">
    <property type="entry name" value="P-loop containing nucleotide triphosphate hydrolases"/>
    <property type="match status" value="1"/>
</dbReference>
<comment type="caution">
    <text evidence="1">Lacks conserved residue(s) required for the propagation of feature annotation.</text>
</comment>
<dbReference type="GO" id="GO:0005829">
    <property type="term" value="C:cytosol"/>
    <property type="evidence" value="ECO:0007669"/>
    <property type="project" value="TreeGrafter"/>
</dbReference>
<dbReference type="InterPro" id="IPR004472">
    <property type="entry name" value="DTB_synth_BioD"/>
</dbReference>
<feature type="binding site" evidence="1">
    <location>
        <position position="53"/>
    </location>
    <ligand>
        <name>Mg(2+)</name>
        <dbReference type="ChEBI" id="CHEBI:18420"/>
    </ligand>
</feature>
<keyword evidence="1" id="KW-0547">Nucleotide-binding</keyword>
<dbReference type="EC" id="6.3.3.3" evidence="1"/>
<keyword evidence="1" id="KW-0460">Magnesium</keyword>
<sequence>MKSLFVTGTDTDIGKTCITAAIAFALKKSDINVGVMKPFLCCDNAKNNFSSDDVSILTKAAKVNDPRELVNPFFADISASPYTAAQNFGAKIDIDFILASFNKLSQLHDLMLVEGIGGIMTPILKKFAVIDLIKALRISTIIVTSSKIGTVNHTIMTCKMCEMLHVPVKGLIINNFDSTGYPIPQLERDLNDLTGLPVLCSLPHIDNLRLDNLSRIIEEQLDILSLFT</sequence>
<keyword evidence="1 2" id="KW-0436">Ligase</keyword>
<dbReference type="GO" id="GO:0004141">
    <property type="term" value="F:dethiobiotin synthase activity"/>
    <property type="evidence" value="ECO:0007669"/>
    <property type="project" value="UniProtKB-UniRule"/>
</dbReference>